<name>A0A076PMB1_COMTE</name>
<gene>
    <name evidence="9" type="primary">ssuC</name>
    <name evidence="9" type="ORF">O987_13735</name>
</gene>
<dbReference type="Gene3D" id="1.10.3720.10">
    <property type="entry name" value="MetI-like"/>
    <property type="match status" value="1"/>
</dbReference>
<keyword evidence="6 7" id="KW-0472">Membrane</keyword>
<evidence type="ECO:0000256" key="3">
    <source>
        <dbReference type="ARBA" id="ARBA00022475"/>
    </source>
</evidence>
<feature type="transmembrane region" description="Helical" evidence="7">
    <location>
        <begin position="208"/>
        <end position="232"/>
    </location>
</feature>
<feature type="transmembrane region" description="Helical" evidence="7">
    <location>
        <begin position="62"/>
        <end position="82"/>
    </location>
</feature>
<feature type="transmembrane region" description="Helical" evidence="7">
    <location>
        <begin position="94"/>
        <end position="112"/>
    </location>
</feature>
<feature type="transmembrane region" description="Helical" evidence="7">
    <location>
        <begin position="118"/>
        <end position="137"/>
    </location>
</feature>
<evidence type="ECO:0000313" key="9">
    <source>
        <dbReference type="EMBL" id="AIJ46863.1"/>
    </source>
</evidence>
<dbReference type="FunFam" id="1.10.3720.10:FF:000003">
    <property type="entry name" value="Aliphatic sulfonate ABC transporter permease"/>
    <property type="match status" value="1"/>
</dbReference>
<keyword evidence="2 7" id="KW-0813">Transport</keyword>
<feature type="domain" description="ABC transmembrane type-1" evidence="8">
    <location>
        <begin position="48"/>
        <end position="232"/>
    </location>
</feature>
<dbReference type="InterPro" id="IPR000515">
    <property type="entry name" value="MetI-like"/>
</dbReference>
<keyword evidence="5 7" id="KW-1133">Transmembrane helix</keyword>
<dbReference type="SUPFAM" id="SSF161098">
    <property type="entry name" value="MetI-like"/>
    <property type="match status" value="1"/>
</dbReference>
<organism evidence="9 10">
    <name type="scientific">Comamonas testosteroni TK102</name>
    <dbReference type="NCBI Taxonomy" id="1392005"/>
    <lineage>
        <taxon>Bacteria</taxon>
        <taxon>Pseudomonadati</taxon>
        <taxon>Pseudomonadota</taxon>
        <taxon>Betaproteobacteria</taxon>
        <taxon>Burkholderiales</taxon>
        <taxon>Comamonadaceae</taxon>
        <taxon>Comamonas</taxon>
    </lineage>
</organism>
<dbReference type="AlphaFoldDB" id="A0A076PMB1"/>
<dbReference type="PANTHER" id="PTHR30151">
    <property type="entry name" value="ALKANE SULFONATE ABC TRANSPORTER-RELATED, MEMBRANE SUBUNIT"/>
    <property type="match status" value="1"/>
</dbReference>
<dbReference type="HOGENOM" id="CLU_046113_1_2_4"/>
<sequence>MLTPWIIPFVVLSLWLFSTTSGWIDQSILPSPITVAHAAYEQWTNNTLWTDIGVSLSRVLAGFSIGMLSGLVLGTAVGLSQFNHDLLDRSLQMLRTIPHLALVPLMILWLGIDETPRILLVALGTLFPVYINTASGIKNVDAKLLEMGKSYGLSRKELIKQIIIPGAMPSILVGIRYALGVAWLTLVIAETIASRNGIGYMVQNARELLRIDIIIFAILLYALAGWLADWLIRQIEYRVLRWNPAYKKAAGQ</sequence>
<dbReference type="CDD" id="cd06261">
    <property type="entry name" value="TM_PBP2"/>
    <property type="match status" value="1"/>
</dbReference>
<comment type="similarity">
    <text evidence="7">Belongs to the binding-protein-dependent transport system permease family.</text>
</comment>
<evidence type="ECO:0000256" key="4">
    <source>
        <dbReference type="ARBA" id="ARBA00022692"/>
    </source>
</evidence>
<evidence type="ECO:0000256" key="1">
    <source>
        <dbReference type="ARBA" id="ARBA00004651"/>
    </source>
</evidence>
<evidence type="ECO:0000256" key="5">
    <source>
        <dbReference type="ARBA" id="ARBA00022989"/>
    </source>
</evidence>
<dbReference type="InterPro" id="IPR035906">
    <property type="entry name" value="MetI-like_sf"/>
</dbReference>
<evidence type="ECO:0000259" key="8">
    <source>
        <dbReference type="PROSITE" id="PS50928"/>
    </source>
</evidence>
<dbReference type="RefSeq" id="WP_003055333.1">
    <property type="nucleotide sequence ID" value="NZ_CP006704.1"/>
</dbReference>
<evidence type="ECO:0000256" key="7">
    <source>
        <dbReference type="RuleBase" id="RU363032"/>
    </source>
</evidence>
<protein>
    <submittedName>
        <fullName evidence="9">Sulfonate ABC transporter</fullName>
    </submittedName>
</protein>
<dbReference type="Proteomes" id="UP000028782">
    <property type="component" value="Chromosome"/>
</dbReference>
<evidence type="ECO:0000256" key="2">
    <source>
        <dbReference type="ARBA" id="ARBA00022448"/>
    </source>
</evidence>
<evidence type="ECO:0000313" key="10">
    <source>
        <dbReference type="Proteomes" id="UP000028782"/>
    </source>
</evidence>
<dbReference type="Pfam" id="PF00528">
    <property type="entry name" value="BPD_transp_1"/>
    <property type="match status" value="1"/>
</dbReference>
<dbReference type="PROSITE" id="PS50928">
    <property type="entry name" value="ABC_TM1"/>
    <property type="match status" value="1"/>
</dbReference>
<dbReference type="KEGG" id="ctes:O987_13735"/>
<keyword evidence="4 7" id="KW-0812">Transmembrane</keyword>
<dbReference type="EMBL" id="CP006704">
    <property type="protein sequence ID" value="AIJ46863.1"/>
    <property type="molecule type" value="Genomic_DNA"/>
</dbReference>
<proteinExistence type="inferred from homology"/>
<keyword evidence="3" id="KW-1003">Cell membrane</keyword>
<accession>A0A076PMB1</accession>
<evidence type="ECO:0000256" key="6">
    <source>
        <dbReference type="ARBA" id="ARBA00023136"/>
    </source>
</evidence>
<reference evidence="9 10" key="1">
    <citation type="journal article" date="2014" name="Genome Announc.">
        <title>Complete Genome Sequence of Polychlorinated Biphenyl Degrader Comamonas testosteroni TK102 (NBRC 109938).</title>
        <authorList>
            <person name="Fukuda K."/>
            <person name="Hosoyama A."/>
            <person name="Tsuchikane K."/>
            <person name="Ohji S."/>
            <person name="Yamazoe A."/>
            <person name="Fujita N."/>
            <person name="Shintani M."/>
            <person name="Kimbara K."/>
        </authorList>
    </citation>
    <scope>NUCLEOTIDE SEQUENCE [LARGE SCALE GENOMIC DNA]</scope>
    <source>
        <strain evidence="9">TK102</strain>
    </source>
</reference>
<dbReference type="GO" id="GO:0005886">
    <property type="term" value="C:plasma membrane"/>
    <property type="evidence" value="ECO:0007669"/>
    <property type="project" value="UniProtKB-SubCell"/>
</dbReference>
<comment type="subcellular location">
    <subcellularLocation>
        <location evidence="1 7">Cell membrane</location>
        <topology evidence="1 7">Multi-pass membrane protein</topology>
    </subcellularLocation>
</comment>
<feature type="transmembrane region" description="Helical" evidence="7">
    <location>
        <begin position="158"/>
        <end position="188"/>
    </location>
</feature>
<dbReference type="GO" id="GO:0042918">
    <property type="term" value="P:alkanesulfonate transmembrane transport"/>
    <property type="evidence" value="ECO:0007669"/>
    <property type="project" value="UniProtKB-ARBA"/>
</dbReference>
<dbReference type="PANTHER" id="PTHR30151:SF38">
    <property type="entry name" value="ALIPHATIC SULFONATES TRANSPORT PERMEASE PROTEIN SSUC-RELATED"/>
    <property type="match status" value="1"/>
</dbReference>